<keyword evidence="2" id="KW-0812">Transmembrane</keyword>
<keyword evidence="2" id="KW-1133">Transmembrane helix</keyword>
<organism evidence="3 4">
    <name type="scientific">Romanomermis culicivorax</name>
    <name type="common">Nematode worm</name>
    <dbReference type="NCBI Taxonomy" id="13658"/>
    <lineage>
        <taxon>Eukaryota</taxon>
        <taxon>Metazoa</taxon>
        <taxon>Ecdysozoa</taxon>
        <taxon>Nematoda</taxon>
        <taxon>Enoplea</taxon>
        <taxon>Dorylaimia</taxon>
        <taxon>Mermithida</taxon>
        <taxon>Mermithoidea</taxon>
        <taxon>Mermithidae</taxon>
        <taxon>Romanomermis</taxon>
    </lineage>
</organism>
<feature type="transmembrane region" description="Helical" evidence="2">
    <location>
        <begin position="30"/>
        <end position="54"/>
    </location>
</feature>
<dbReference type="Proteomes" id="UP000887565">
    <property type="component" value="Unplaced"/>
</dbReference>
<accession>A0A915L101</accession>
<evidence type="ECO:0000256" key="1">
    <source>
        <dbReference type="SAM" id="MobiDB-lite"/>
    </source>
</evidence>
<evidence type="ECO:0000313" key="3">
    <source>
        <dbReference type="Proteomes" id="UP000887565"/>
    </source>
</evidence>
<feature type="compositionally biased region" description="Acidic residues" evidence="1">
    <location>
        <begin position="492"/>
        <end position="507"/>
    </location>
</feature>
<feature type="region of interest" description="Disordered" evidence="1">
    <location>
        <begin position="482"/>
        <end position="517"/>
    </location>
</feature>
<keyword evidence="3" id="KW-1185">Reference proteome</keyword>
<feature type="transmembrane region" description="Helical" evidence="2">
    <location>
        <begin position="108"/>
        <end position="131"/>
    </location>
</feature>
<reference evidence="4" key="1">
    <citation type="submission" date="2022-11" db="UniProtKB">
        <authorList>
            <consortium name="WormBaseParasite"/>
        </authorList>
    </citation>
    <scope>IDENTIFICATION</scope>
</reference>
<feature type="transmembrane region" description="Helical" evidence="2">
    <location>
        <begin position="74"/>
        <end position="96"/>
    </location>
</feature>
<evidence type="ECO:0000256" key="2">
    <source>
        <dbReference type="SAM" id="Phobius"/>
    </source>
</evidence>
<evidence type="ECO:0000313" key="4">
    <source>
        <dbReference type="WBParaSite" id="nRc.2.0.1.t44859-RA"/>
    </source>
</evidence>
<feature type="compositionally biased region" description="Basic and acidic residues" evidence="1">
    <location>
        <begin position="482"/>
        <end position="491"/>
    </location>
</feature>
<dbReference type="Gene3D" id="1.25.70.10">
    <property type="entry name" value="Transcription termination factor 3, mitochondrial"/>
    <property type="match status" value="1"/>
</dbReference>
<sequence length="529" mass="62427">MTTSFSTTSYQDIRYGHIDKKDEFKCISIGLFYLLISGIFLTYNFFHISFYASASSQNGNLALDHQNKVDLFQLSIYLFSIVLSSISILTSILYLEKVTKPKFYKCQLAHLCVQFFWLIFTALIFRFIIFFPMFSRRLFQNVIRISNFSRFSASATILPSTTLPPPVAAVAAAGRRRRRSSGRRNHAQIDRYSTKKRTYNDLETYAQKSVVPILLRYNFSEQEILDLLTFWNDENLNGDFWYHLEARKLNAIFESFGLNGVGAKSVALLLMKDKQVLELDPDQLQMKVLNLRHIFAPKTEKSQRYNQIFSRFLVENSQILFLNDEENYRLSKHELRNFFSAKQIDKILSRTPEILLKKNFDDLELLYEYFYFVMGVEPKVLTKIRWFDKNFAFIRLRHQFALKTGAFIRYNEKKPALSAKSIGLDKIIDSKDLNFAQSCNCSLDEYEFFRQISEEKFSNLEDFKLEIAKHCQHKRHFQEKYGRKIEEKTEKEDQEEEEDEEFDEETELSLKIPGFNNDRPVKFFSEESI</sequence>
<dbReference type="AlphaFoldDB" id="A0A915L101"/>
<dbReference type="WBParaSite" id="nRc.2.0.1.t44859-RA">
    <property type="protein sequence ID" value="nRc.2.0.1.t44859-RA"/>
    <property type="gene ID" value="nRc.2.0.1.g44859"/>
</dbReference>
<keyword evidence="2" id="KW-0472">Membrane</keyword>
<proteinExistence type="predicted"/>
<dbReference type="InterPro" id="IPR038538">
    <property type="entry name" value="MTERF_sf"/>
</dbReference>
<name>A0A915L101_ROMCU</name>
<protein>
    <submittedName>
        <fullName evidence="4">Uncharacterized protein</fullName>
    </submittedName>
</protein>